<evidence type="ECO:0000256" key="9">
    <source>
        <dbReference type="ARBA" id="ARBA00023201"/>
    </source>
</evidence>
<evidence type="ECO:0000256" key="3">
    <source>
        <dbReference type="ARBA" id="ARBA00022475"/>
    </source>
</evidence>
<keyword evidence="5 10" id="KW-1133">Transmembrane helix</keyword>
<feature type="transmembrane region" description="Helical" evidence="10">
    <location>
        <begin position="114"/>
        <end position="136"/>
    </location>
</feature>
<evidence type="ECO:0000313" key="12">
    <source>
        <dbReference type="EMBL" id="MDS1270379.1"/>
    </source>
</evidence>
<feature type="transmembrane region" description="Helical" evidence="10">
    <location>
        <begin position="157"/>
        <end position="178"/>
    </location>
</feature>
<dbReference type="InterPro" id="IPR018422">
    <property type="entry name" value="Cation/H_exchanger_CPA1"/>
</dbReference>
<keyword evidence="4 10" id="KW-0812">Transmembrane</keyword>
<keyword evidence="8 10" id="KW-0472">Membrane</keyword>
<feature type="transmembrane region" description="Helical" evidence="10">
    <location>
        <begin position="379"/>
        <end position="400"/>
    </location>
</feature>
<feature type="domain" description="Cation/H+ exchanger transmembrane" evidence="11">
    <location>
        <begin position="14"/>
        <end position="405"/>
    </location>
</feature>
<evidence type="ECO:0000256" key="5">
    <source>
        <dbReference type="ARBA" id="ARBA00022989"/>
    </source>
</evidence>
<dbReference type="InterPro" id="IPR004705">
    <property type="entry name" value="Cation/H_exchanger_CPA1_bac"/>
</dbReference>
<feature type="transmembrane region" description="Helical" evidence="10">
    <location>
        <begin position="31"/>
        <end position="47"/>
    </location>
</feature>
<evidence type="ECO:0000256" key="10">
    <source>
        <dbReference type="RuleBase" id="RU366002"/>
    </source>
</evidence>
<comment type="subcellular location">
    <subcellularLocation>
        <location evidence="1 10">Cell membrane</location>
        <topology evidence="1 10">Multi-pass membrane protein</topology>
    </subcellularLocation>
</comment>
<feature type="transmembrane region" description="Helical" evidence="10">
    <location>
        <begin position="6"/>
        <end position="24"/>
    </location>
</feature>
<proteinExistence type="inferred from homology"/>
<evidence type="ECO:0000256" key="8">
    <source>
        <dbReference type="ARBA" id="ARBA00023136"/>
    </source>
</evidence>
<comment type="caution">
    <text evidence="12">The sequence shown here is derived from an EMBL/GenBank/DDBJ whole genome shotgun (WGS) entry which is preliminary data.</text>
</comment>
<keyword evidence="9 10" id="KW-0739">Sodium transport</keyword>
<comment type="function">
    <text evidence="10">Na(+)/H(+) antiporter that extrudes sodium in exchange for external protons.</text>
</comment>
<evidence type="ECO:0000256" key="6">
    <source>
        <dbReference type="ARBA" id="ARBA00023053"/>
    </source>
</evidence>
<dbReference type="Gene3D" id="6.10.140.1330">
    <property type="match status" value="1"/>
</dbReference>
<evidence type="ECO:0000256" key="7">
    <source>
        <dbReference type="ARBA" id="ARBA00023065"/>
    </source>
</evidence>
<feature type="transmembrane region" description="Helical" evidence="10">
    <location>
        <begin position="300"/>
        <end position="320"/>
    </location>
</feature>
<dbReference type="EMBL" id="JAVLVT010000003">
    <property type="protein sequence ID" value="MDS1270379.1"/>
    <property type="molecule type" value="Genomic_DNA"/>
</dbReference>
<keyword evidence="3 10" id="KW-1003">Cell membrane</keyword>
<sequence length="533" mass="56624">MSAENHILVGFGIVLLVLAGRLLAGRVRIPDAIVLVLLGLAVGYVPGLPEVEVPPQVVLLVFLPPLVFSSAFFSAPRELRAEARPIVALAVVTTLVTAFAIAGITYLVLPDVTWPAAIALGAAVAPTDTVAASAVLKRVGAPRRIVTLLEGESLINDGVALTLFGLAVSAMVQPVGFADGVGELVWVVAGGLVYGLVCALVIAAARARVRDGNTQLVISLLTPFLAYIPAEQAGFSGVLAAVVAGFYLGTRGEGLLPARVRATGRTIWHGVVALLESVLFVLLGLQLHEVFEILPERSPAALLWTATLVVLTVVGVRLVWQLVVAPLTRYLPGRLGWDPGTPAERLVVGWSGPRGAISLAIAMSLPLTLDGEPFPDRPVLLFLAGTVVLTTLVGQGMTLAPLLRWLGMTSADDSREELARAQLAMGRAALARIDELTADERVDAPAAQTYRELHALRVRQAQARLATIQPGSDETSGTEVPPTRHGTVFLRNEITRAEREALSRLYDDGEIGHEMFQALRRELDLTEPHLPAR</sequence>
<keyword evidence="10" id="KW-0050">Antiport</keyword>
<dbReference type="PANTHER" id="PTHR10110">
    <property type="entry name" value="SODIUM/HYDROGEN EXCHANGER"/>
    <property type="match status" value="1"/>
</dbReference>
<comment type="similarity">
    <text evidence="10">Belongs to the monovalent cation:proton antiporter 1 (CPA1) transporter (TC 2.A.36) family.</text>
</comment>
<keyword evidence="2 10" id="KW-0813">Transport</keyword>
<evidence type="ECO:0000259" key="11">
    <source>
        <dbReference type="Pfam" id="PF00999"/>
    </source>
</evidence>
<dbReference type="RefSeq" id="WP_310911894.1">
    <property type="nucleotide sequence ID" value="NZ_JAVLVT010000003.1"/>
</dbReference>
<keyword evidence="7 10" id="KW-0406">Ion transport</keyword>
<evidence type="ECO:0000256" key="4">
    <source>
        <dbReference type="ARBA" id="ARBA00022692"/>
    </source>
</evidence>
<protein>
    <submittedName>
        <fullName evidence="12">Na+/H+ antiporter</fullName>
    </submittedName>
</protein>
<dbReference type="Proteomes" id="UP001250214">
    <property type="component" value="Unassembled WGS sequence"/>
</dbReference>
<feature type="transmembrane region" description="Helical" evidence="10">
    <location>
        <begin position="53"/>
        <end position="74"/>
    </location>
</feature>
<feature type="transmembrane region" description="Helical" evidence="10">
    <location>
        <begin position="267"/>
        <end position="288"/>
    </location>
</feature>
<feature type="transmembrane region" description="Helical" evidence="10">
    <location>
        <begin position="217"/>
        <end position="247"/>
    </location>
</feature>
<accession>A0ABU2H6Y1</accession>
<evidence type="ECO:0000256" key="1">
    <source>
        <dbReference type="ARBA" id="ARBA00004651"/>
    </source>
</evidence>
<dbReference type="Pfam" id="PF00999">
    <property type="entry name" value="Na_H_Exchanger"/>
    <property type="match status" value="1"/>
</dbReference>
<dbReference type="InterPro" id="IPR006153">
    <property type="entry name" value="Cation/H_exchanger_TM"/>
</dbReference>
<name>A0ABU2H6Y1_9ACTN</name>
<evidence type="ECO:0000313" key="13">
    <source>
        <dbReference type="Proteomes" id="UP001250214"/>
    </source>
</evidence>
<dbReference type="PANTHER" id="PTHR10110:SF86">
    <property type="entry name" value="SODIUM_HYDROGEN EXCHANGER 7"/>
    <property type="match status" value="1"/>
</dbReference>
<dbReference type="NCBIfam" id="TIGR00831">
    <property type="entry name" value="a_cpa1"/>
    <property type="match status" value="1"/>
</dbReference>
<feature type="transmembrane region" description="Helical" evidence="10">
    <location>
        <begin position="86"/>
        <end position="108"/>
    </location>
</feature>
<reference evidence="13" key="1">
    <citation type="submission" date="2023-07" db="EMBL/GenBank/DDBJ databases">
        <title>Novel species in the genus Lipingzhangella isolated from Sambhar Salt Lake.</title>
        <authorList>
            <person name="Jiya N."/>
            <person name="Kajale S."/>
            <person name="Sharma A."/>
        </authorList>
    </citation>
    <scope>NUCLEOTIDE SEQUENCE [LARGE SCALE GENOMIC DNA]</scope>
    <source>
        <strain evidence="13">LS1_29</strain>
    </source>
</reference>
<organism evidence="12 13">
    <name type="scientific">Lipingzhangella rawalii</name>
    <dbReference type="NCBI Taxonomy" id="2055835"/>
    <lineage>
        <taxon>Bacteria</taxon>
        <taxon>Bacillati</taxon>
        <taxon>Actinomycetota</taxon>
        <taxon>Actinomycetes</taxon>
        <taxon>Streptosporangiales</taxon>
        <taxon>Nocardiopsidaceae</taxon>
        <taxon>Lipingzhangella</taxon>
    </lineage>
</organism>
<evidence type="ECO:0000256" key="2">
    <source>
        <dbReference type="ARBA" id="ARBA00022448"/>
    </source>
</evidence>
<keyword evidence="6 10" id="KW-0915">Sodium</keyword>
<keyword evidence="13" id="KW-1185">Reference proteome</keyword>
<feature type="transmembrane region" description="Helical" evidence="10">
    <location>
        <begin position="184"/>
        <end position="205"/>
    </location>
</feature>
<gene>
    <name evidence="12" type="ORF">RIF23_08740</name>
</gene>